<dbReference type="STRING" id="1531966.A0A0A1TD27"/>
<sequence length="224" mass="24838">MDEDRRFWDRLATNYSKSKVSDELGYQRTLQRTSDFLKASDAVLELGCGTGSTAFLLAPKVKGILATDISPEMIRIARQKQQDEPTAAYDSISFKEATADTIAKENHMPFNAILGYNYLHLVRDPPATVQKIHGMLEDGGVFISKTPCIGDRNMLMRSFVLPTMRIFGLAPYLDNFGATELVTMIKTAGFQIEAEEKHASGSDDGRVFIVARKMESGSNDRTTA</sequence>
<dbReference type="InterPro" id="IPR029063">
    <property type="entry name" value="SAM-dependent_MTases_sf"/>
</dbReference>
<proteinExistence type="predicted"/>
<protein>
    <recommendedName>
        <fullName evidence="3">Methyltransferase domain-containing protein</fullName>
    </recommendedName>
</protein>
<dbReference type="Proteomes" id="UP000039046">
    <property type="component" value="Unassembled WGS sequence"/>
</dbReference>
<dbReference type="EMBL" id="CDHN01000002">
    <property type="protein sequence ID" value="CEJ86607.1"/>
    <property type="molecule type" value="Genomic_DNA"/>
</dbReference>
<gene>
    <name evidence="1" type="ORF">VHEMI04154</name>
</gene>
<dbReference type="AlphaFoldDB" id="A0A0A1TD27"/>
<dbReference type="OrthoDB" id="10017101at2759"/>
<reference evidence="1 2" key="1">
    <citation type="journal article" date="2015" name="Genome Announc.">
        <title>Draft Genome Sequence and Gene Annotation of the Entomopathogenic Fungus Verticillium hemipterigenum.</title>
        <authorList>
            <person name="Horn F."/>
            <person name="Habel A."/>
            <person name="Scharf D.H."/>
            <person name="Dworschak J."/>
            <person name="Brakhage A.A."/>
            <person name="Guthke R."/>
            <person name="Hertweck C."/>
            <person name="Linde J."/>
        </authorList>
    </citation>
    <scope>NUCLEOTIDE SEQUENCE [LARGE SCALE GENOMIC DNA]</scope>
</reference>
<keyword evidence="2" id="KW-1185">Reference proteome</keyword>
<evidence type="ECO:0000313" key="1">
    <source>
        <dbReference type="EMBL" id="CEJ86607.1"/>
    </source>
</evidence>
<dbReference type="PANTHER" id="PTHR43861">
    <property type="entry name" value="TRANS-ACONITATE 2-METHYLTRANSFERASE-RELATED"/>
    <property type="match status" value="1"/>
</dbReference>
<dbReference type="SUPFAM" id="SSF53335">
    <property type="entry name" value="S-adenosyl-L-methionine-dependent methyltransferases"/>
    <property type="match status" value="1"/>
</dbReference>
<dbReference type="HOGENOM" id="CLU_037990_15_0_1"/>
<name>A0A0A1TD27_9HYPO</name>
<dbReference type="Gene3D" id="3.40.50.150">
    <property type="entry name" value="Vaccinia Virus protein VP39"/>
    <property type="match status" value="1"/>
</dbReference>
<organism evidence="1 2">
    <name type="scientific">[Torrubiella] hemipterigena</name>
    <dbReference type="NCBI Taxonomy" id="1531966"/>
    <lineage>
        <taxon>Eukaryota</taxon>
        <taxon>Fungi</taxon>
        <taxon>Dikarya</taxon>
        <taxon>Ascomycota</taxon>
        <taxon>Pezizomycotina</taxon>
        <taxon>Sordariomycetes</taxon>
        <taxon>Hypocreomycetidae</taxon>
        <taxon>Hypocreales</taxon>
        <taxon>Clavicipitaceae</taxon>
        <taxon>Clavicipitaceae incertae sedis</taxon>
        <taxon>'Torrubiella' clade</taxon>
    </lineage>
</organism>
<dbReference type="CDD" id="cd02440">
    <property type="entry name" value="AdoMet_MTases"/>
    <property type="match status" value="1"/>
</dbReference>
<evidence type="ECO:0008006" key="3">
    <source>
        <dbReference type="Google" id="ProtNLM"/>
    </source>
</evidence>
<evidence type="ECO:0000313" key="2">
    <source>
        <dbReference type="Proteomes" id="UP000039046"/>
    </source>
</evidence>
<dbReference type="Pfam" id="PF13489">
    <property type="entry name" value="Methyltransf_23"/>
    <property type="match status" value="1"/>
</dbReference>
<accession>A0A0A1TD27</accession>